<reference evidence="2" key="1">
    <citation type="submission" date="2021-02" db="EMBL/GenBank/DDBJ databases">
        <authorList>
            <person name="Nowell W R."/>
        </authorList>
    </citation>
    <scope>NUCLEOTIDE SEQUENCE</scope>
</reference>
<dbReference type="EMBL" id="CAJNOV010013563">
    <property type="protein sequence ID" value="CAF1526124.1"/>
    <property type="molecule type" value="Genomic_DNA"/>
</dbReference>
<gene>
    <name evidence="1" type="ORF">CJN711_LOCUS28726</name>
    <name evidence="2" type="ORF">KQP761_LOCUS29356</name>
</gene>
<organism evidence="2 3">
    <name type="scientific">Rotaria magnacalcarata</name>
    <dbReference type="NCBI Taxonomy" id="392030"/>
    <lineage>
        <taxon>Eukaryota</taxon>
        <taxon>Metazoa</taxon>
        <taxon>Spiralia</taxon>
        <taxon>Gnathifera</taxon>
        <taxon>Rotifera</taxon>
        <taxon>Eurotatoria</taxon>
        <taxon>Bdelloidea</taxon>
        <taxon>Philodinida</taxon>
        <taxon>Philodinidae</taxon>
        <taxon>Rotaria</taxon>
    </lineage>
</organism>
<protein>
    <submittedName>
        <fullName evidence="2">Uncharacterized protein</fullName>
    </submittedName>
</protein>
<comment type="caution">
    <text evidence="2">The sequence shown here is derived from an EMBL/GenBank/DDBJ whole genome shotgun (WGS) entry which is preliminary data.</text>
</comment>
<sequence length="1258" mass="146764">MRYTKILLIEGEIILVPHYSAYPGSTQLLPVKKKKYVLIFDNQCQLADDDELNVSAVYILVTEIINSSGLILKISNCTEPLHIADGTHLEFSSHQSIHWHEGTTAQDVTLVANVYINCNERISQHKSIILFLPDPIQLILVFLSLNYNIYRLHMAEIQLSIIVYGDAEILESTELYCPTPMTIVHDVSTLLRKINKNLQLPDSRVKRYVVLLLESIGKDEDDFYEKIEENSQVLSVFRLWNEDSIPTLNISKLYYITQESIGLALTLSTIQFLRNEAEKQTKLDQIPLAKLYLRKAEKTKDWIMSNLRAEPCHILLIPLNTNASQLTNTIQRLQQYCTKLGYPKTIISPLEDYIPKSEIYHKLPYGKLLFEYEDPRKICRWIRYLSPIRMYLYGNEQIIPSEWSKLMVANEIDHFAELIFNDDDWCTFLENETIKDDIKWNFSAKHGRTWKITQLTPVKLSSLYDNIRFRSSLRRAHITYFSRMSIVSTQIFDWLDGCLESGFIRNEFKLAKHDKASTEIDSKDGEEFDVRLLRSANIEERSFSSTDDDDKNRVKYSLPLSSNQNNDLINYCANKLGLTYVWLENEFYPIEQRFQSIIRPNLWEHLSNIDECQLFIQKKLLQRNQKICLVTSNYLAKRLFTYEHVSNIYAAYLYLNEQDMLSHWIQDFPIIRGVHSSLDSLFQQFNCDLTTNIESTPLELPQTVNEDSWPVTFLETDQDGFKRHRYLIEIVLKLPRTLEAKQEMVDELRRVSVENNITFQQINDFEQSYHSNAAIQWYTRDTFLYRLLNRALRCEDVESIIKHRFFIADLYQNLEELHQQILSLSNYSQQPISTYYRGQSMSSSDVDLYRQNVGKLISVNTFFSTTLSLAIALIFAGGSNHESIISNKPVIFSIEVDPLIENKRPYANINCFSAYEGEDEVLFSIGSIFRIEKVDELSDIDHIIVIHLKMADENELPQELATSDFSAYLPEQTILNPVYSCIGLTSLFEASEQCARIKSILEDVDVQFFDTTDDLEHYAKVIKRIQSFIIFIDVKLNIPEASQQRKLLSYAENDTHFNDLIYQLLSEMRNNKRSKEQVKDLLVNIADVYQLPSNSSYYVQLILSSTSKKQSEEEFKSKLSQLSTIITFYQFNSCMYFLESISEPRKIGNATLVLQSDDANIDSLLDQFEKATAVKHMYVCSKHAFDIPYRRIIREKFCNEADLYAQLFSDNLSKSFIQANESIDVYNKKNKANQYFEQVEQFYQLMNEYQCQEKHILE</sequence>
<dbReference type="EMBL" id="CAJNOW010016136">
    <property type="protein sequence ID" value="CAF1647886.1"/>
    <property type="molecule type" value="Genomic_DNA"/>
</dbReference>
<dbReference type="Proteomes" id="UP000663834">
    <property type="component" value="Unassembled WGS sequence"/>
</dbReference>
<dbReference type="PROSITE" id="PS51996">
    <property type="entry name" value="TR_MART"/>
    <property type="match status" value="1"/>
</dbReference>
<dbReference type="Proteomes" id="UP000663855">
    <property type="component" value="Unassembled WGS sequence"/>
</dbReference>
<accession>A0A816EBU7</accession>
<dbReference type="Gene3D" id="3.90.176.10">
    <property type="entry name" value="Toxin ADP-ribosyltransferase, Chain A, domain 1"/>
    <property type="match status" value="1"/>
</dbReference>
<evidence type="ECO:0000313" key="2">
    <source>
        <dbReference type="EMBL" id="CAF1647886.1"/>
    </source>
</evidence>
<name>A0A816EBU7_9BILA</name>
<evidence type="ECO:0000313" key="3">
    <source>
        <dbReference type="Proteomes" id="UP000663834"/>
    </source>
</evidence>
<evidence type="ECO:0000313" key="1">
    <source>
        <dbReference type="EMBL" id="CAF1526124.1"/>
    </source>
</evidence>
<proteinExistence type="predicted"/>
<dbReference type="SUPFAM" id="SSF56399">
    <property type="entry name" value="ADP-ribosylation"/>
    <property type="match status" value="1"/>
</dbReference>
<dbReference type="AlphaFoldDB" id="A0A816EBU7"/>
<dbReference type="OrthoDB" id="9990319at2759"/>